<feature type="domain" description="Enoyl reductase (ER)" evidence="7">
    <location>
        <begin position="10"/>
        <end position="338"/>
    </location>
</feature>
<sequence length="343" mass="36652">MRGEAVYYCGNRSLRIEAVTVQPPGPDEVQISVGFCGICGTDLLIYRGRMDERVGKRRIIGHEMSGRIAALGERVEGMAVGAPVVVRPLAPCGQCHPCRTGKNRLCHSLKVFGVDLEGSMQQLWNVPARAVHRLPDGLALAHAALVEPLAVAVRDVRRARVAPGEDVLVIGGGPIGLLVALVARKAGGAVTVSEVNPHRAQLAEELGFRVINPRRANLAAEVAGATHGKGADVVFEASGNQAGLDAMTEAAAVNGRICIVGMHLDSPRLDLHRVIMRELEIIGSRAYEAEDFERAIELLREGIAAERIITEMRRLGDVGEAFRDLCENPASIKTLIVVNGAST</sequence>
<evidence type="ECO:0000256" key="1">
    <source>
        <dbReference type="ARBA" id="ARBA00001947"/>
    </source>
</evidence>
<dbReference type="STRING" id="990712.SAMN05216257_10324"/>
<comment type="similarity">
    <text evidence="2 6">Belongs to the zinc-containing alcohol dehydrogenase family.</text>
</comment>
<dbReference type="InterPro" id="IPR020843">
    <property type="entry name" value="ER"/>
</dbReference>
<keyword evidence="5" id="KW-0560">Oxidoreductase</keyword>
<keyword evidence="4 6" id="KW-0862">Zinc</keyword>
<dbReference type="Gene3D" id="3.40.50.720">
    <property type="entry name" value="NAD(P)-binding Rossmann-like Domain"/>
    <property type="match status" value="1"/>
</dbReference>
<dbReference type="OrthoDB" id="9809185at2"/>
<evidence type="ECO:0000256" key="4">
    <source>
        <dbReference type="ARBA" id="ARBA00022833"/>
    </source>
</evidence>
<accession>A0A1G9C997</accession>
<dbReference type="Gene3D" id="3.90.180.10">
    <property type="entry name" value="Medium-chain alcohol dehydrogenases, catalytic domain"/>
    <property type="match status" value="1"/>
</dbReference>
<dbReference type="EMBL" id="FNFV01000003">
    <property type="protein sequence ID" value="SDK48247.1"/>
    <property type="molecule type" value="Genomic_DNA"/>
</dbReference>
<evidence type="ECO:0000259" key="7">
    <source>
        <dbReference type="SMART" id="SM00829"/>
    </source>
</evidence>
<dbReference type="InterPro" id="IPR036291">
    <property type="entry name" value="NAD(P)-bd_dom_sf"/>
</dbReference>
<dbReference type="InterPro" id="IPR011032">
    <property type="entry name" value="GroES-like_sf"/>
</dbReference>
<dbReference type="PRINTS" id="PR00368">
    <property type="entry name" value="FADPNR"/>
</dbReference>
<dbReference type="Pfam" id="PF00107">
    <property type="entry name" value="ADH_zinc_N"/>
    <property type="match status" value="1"/>
</dbReference>
<dbReference type="InterPro" id="IPR013149">
    <property type="entry name" value="ADH-like_C"/>
</dbReference>
<keyword evidence="3 6" id="KW-0479">Metal-binding</keyword>
<dbReference type="Pfam" id="PF08240">
    <property type="entry name" value="ADH_N"/>
    <property type="match status" value="1"/>
</dbReference>
<reference evidence="9" key="1">
    <citation type="submission" date="2016-10" db="EMBL/GenBank/DDBJ databases">
        <authorList>
            <person name="Varghese N."/>
            <person name="Submissions S."/>
        </authorList>
    </citation>
    <scope>NUCLEOTIDE SEQUENCE [LARGE SCALE GENOMIC DNA]</scope>
    <source>
        <strain evidence="9">CGMCC 1.10789</strain>
    </source>
</reference>
<evidence type="ECO:0000313" key="9">
    <source>
        <dbReference type="Proteomes" id="UP000199328"/>
    </source>
</evidence>
<evidence type="ECO:0000256" key="5">
    <source>
        <dbReference type="ARBA" id="ARBA00023002"/>
    </source>
</evidence>
<dbReference type="AlphaFoldDB" id="A0A1G9C997"/>
<organism evidence="8 9">
    <name type="scientific">Meinhardsimonia xiamenensis</name>
    <dbReference type="NCBI Taxonomy" id="990712"/>
    <lineage>
        <taxon>Bacteria</taxon>
        <taxon>Pseudomonadati</taxon>
        <taxon>Pseudomonadota</taxon>
        <taxon>Alphaproteobacteria</taxon>
        <taxon>Rhodobacterales</taxon>
        <taxon>Paracoccaceae</taxon>
        <taxon>Meinhardsimonia</taxon>
    </lineage>
</organism>
<name>A0A1G9C997_9RHOB</name>
<dbReference type="SUPFAM" id="SSF50129">
    <property type="entry name" value="GroES-like"/>
    <property type="match status" value="1"/>
</dbReference>
<dbReference type="RefSeq" id="WP_092499554.1">
    <property type="nucleotide sequence ID" value="NZ_FNFV01000003.1"/>
</dbReference>
<evidence type="ECO:0000256" key="2">
    <source>
        <dbReference type="ARBA" id="ARBA00008072"/>
    </source>
</evidence>
<dbReference type="InterPro" id="IPR013154">
    <property type="entry name" value="ADH-like_N"/>
</dbReference>
<evidence type="ECO:0000256" key="6">
    <source>
        <dbReference type="RuleBase" id="RU361277"/>
    </source>
</evidence>
<proteinExistence type="inferred from homology"/>
<keyword evidence="9" id="KW-1185">Reference proteome</keyword>
<dbReference type="InterPro" id="IPR002328">
    <property type="entry name" value="ADH_Zn_CS"/>
</dbReference>
<evidence type="ECO:0000313" key="8">
    <source>
        <dbReference type="EMBL" id="SDK48247.1"/>
    </source>
</evidence>
<dbReference type="Proteomes" id="UP000199328">
    <property type="component" value="Unassembled WGS sequence"/>
</dbReference>
<dbReference type="GO" id="GO:0016616">
    <property type="term" value="F:oxidoreductase activity, acting on the CH-OH group of donors, NAD or NADP as acceptor"/>
    <property type="evidence" value="ECO:0007669"/>
    <property type="project" value="UniProtKB-ARBA"/>
</dbReference>
<dbReference type="GO" id="GO:0008270">
    <property type="term" value="F:zinc ion binding"/>
    <property type="evidence" value="ECO:0007669"/>
    <property type="project" value="InterPro"/>
</dbReference>
<protein>
    <submittedName>
        <fullName evidence="8">2-desacetyl-2-hydroxyethyl bacteriochlorophyllide A dehydrogenase</fullName>
    </submittedName>
</protein>
<dbReference type="SUPFAM" id="SSF51735">
    <property type="entry name" value="NAD(P)-binding Rossmann-fold domains"/>
    <property type="match status" value="1"/>
</dbReference>
<evidence type="ECO:0000256" key="3">
    <source>
        <dbReference type="ARBA" id="ARBA00022723"/>
    </source>
</evidence>
<dbReference type="PROSITE" id="PS00059">
    <property type="entry name" value="ADH_ZINC"/>
    <property type="match status" value="1"/>
</dbReference>
<comment type="cofactor">
    <cofactor evidence="1 6">
        <name>Zn(2+)</name>
        <dbReference type="ChEBI" id="CHEBI:29105"/>
    </cofactor>
</comment>
<dbReference type="PANTHER" id="PTHR43161:SF23">
    <property type="entry name" value="(R,R)-BUTANEDIOL DEHYDROGENASE-RELATED"/>
    <property type="match status" value="1"/>
</dbReference>
<dbReference type="PANTHER" id="PTHR43161">
    <property type="entry name" value="SORBITOL DEHYDROGENASE"/>
    <property type="match status" value="1"/>
</dbReference>
<gene>
    <name evidence="8" type="ORF">SAMN05216257_10324</name>
</gene>
<dbReference type="SMART" id="SM00829">
    <property type="entry name" value="PKS_ER"/>
    <property type="match status" value="1"/>
</dbReference>